<keyword evidence="1" id="KW-0812">Transmembrane</keyword>
<evidence type="ECO:0000259" key="2">
    <source>
        <dbReference type="Pfam" id="PF10531"/>
    </source>
</evidence>
<reference evidence="4" key="1">
    <citation type="submission" date="2018-12" db="EMBL/GenBank/DDBJ databases">
        <title>Complete genome sequencing of Jeotgalibaca sp. H21T32.</title>
        <authorList>
            <person name="Bae J.-W."/>
            <person name="Lee S.-Y."/>
        </authorList>
    </citation>
    <scope>NUCLEOTIDE SEQUENCE [LARGE SCALE GENOMIC DNA]</scope>
    <source>
        <strain evidence="4">H21T32</strain>
    </source>
</reference>
<keyword evidence="1" id="KW-0472">Membrane</keyword>
<dbReference type="Pfam" id="PF12836">
    <property type="entry name" value="HHH_3"/>
    <property type="match status" value="1"/>
</dbReference>
<feature type="transmembrane region" description="Helical" evidence="1">
    <location>
        <begin position="34"/>
        <end position="54"/>
    </location>
</feature>
<feature type="domain" description="Soluble ligand binding" evidence="2">
    <location>
        <begin position="94"/>
        <end position="148"/>
    </location>
</feature>
<evidence type="ECO:0000313" key="3">
    <source>
        <dbReference type="EMBL" id="AZP05176.1"/>
    </source>
</evidence>
<sequence length="237" mass="26744">MLIKKMEYECFANLLYVRGKKAVDWKSWFKKNRLVIFIGIGCIQLLILFFQFWLRMDSAPATIDSDVSSLLITNAEETSEVEELGEEWEDQPWIVDIKGAVLEPGIYQVDETMRIYDVIQLAGGVTDNAETSSLNFSQHLEDQMMIYIPTTEEGDHRQIVVQSPEEASESANGLIDINTAEVAELTQLTGIGHKKAELIIQYRDENGLFTAVEDLMNVSGIGLKTFEGLQDKITISK</sequence>
<dbReference type="InterPro" id="IPR051675">
    <property type="entry name" value="Endo/Exo/Phosphatase_dom_1"/>
</dbReference>
<evidence type="ECO:0000313" key="4">
    <source>
        <dbReference type="Proteomes" id="UP000273326"/>
    </source>
</evidence>
<dbReference type="Proteomes" id="UP000273326">
    <property type="component" value="Chromosome"/>
</dbReference>
<dbReference type="GO" id="GO:0015628">
    <property type="term" value="P:protein secretion by the type II secretion system"/>
    <property type="evidence" value="ECO:0007669"/>
    <property type="project" value="TreeGrafter"/>
</dbReference>
<dbReference type="NCBIfam" id="TIGR00426">
    <property type="entry name" value="competence protein ComEA helix-hairpin-helix repeat region"/>
    <property type="match status" value="1"/>
</dbReference>
<dbReference type="AlphaFoldDB" id="A0A3Q9BLT1"/>
<name>A0A3Q9BLT1_9LACT</name>
<dbReference type="GO" id="GO:0015627">
    <property type="term" value="C:type II protein secretion system complex"/>
    <property type="evidence" value="ECO:0007669"/>
    <property type="project" value="TreeGrafter"/>
</dbReference>
<dbReference type="InterPro" id="IPR010994">
    <property type="entry name" value="RuvA_2-like"/>
</dbReference>
<dbReference type="Gene3D" id="1.10.150.280">
    <property type="entry name" value="AF1531-like domain"/>
    <property type="match status" value="1"/>
</dbReference>
<dbReference type="EMBL" id="CP034465">
    <property type="protein sequence ID" value="AZP05176.1"/>
    <property type="molecule type" value="Genomic_DNA"/>
</dbReference>
<protein>
    <recommendedName>
        <fullName evidence="2">Soluble ligand binding domain-containing protein</fullName>
    </recommendedName>
</protein>
<organism evidence="3 4">
    <name type="scientific">Jeotgalibaca ciconiae</name>
    <dbReference type="NCBI Taxonomy" id="2496265"/>
    <lineage>
        <taxon>Bacteria</taxon>
        <taxon>Bacillati</taxon>
        <taxon>Bacillota</taxon>
        <taxon>Bacilli</taxon>
        <taxon>Lactobacillales</taxon>
        <taxon>Carnobacteriaceae</taxon>
        <taxon>Jeotgalibaca</taxon>
    </lineage>
</organism>
<dbReference type="SUPFAM" id="SSF47781">
    <property type="entry name" value="RuvA domain 2-like"/>
    <property type="match status" value="1"/>
</dbReference>
<dbReference type="InterPro" id="IPR004509">
    <property type="entry name" value="Competence_ComEA_HhH"/>
</dbReference>
<dbReference type="PANTHER" id="PTHR21180">
    <property type="entry name" value="ENDONUCLEASE/EXONUCLEASE/PHOSPHATASE FAMILY DOMAIN-CONTAINING PROTEIN 1"/>
    <property type="match status" value="1"/>
</dbReference>
<evidence type="ECO:0000256" key="1">
    <source>
        <dbReference type="SAM" id="Phobius"/>
    </source>
</evidence>
<dbReference type="KEGG" id="jeh:EJN90_11295"/>
<dbReference type="InterPro" id="IPR019554">
    <property type="entry name" value="Soluble_ligand-bd"/>
</dbReference>
<accession>A0A3Q9BLT1</accession>
<dbReference type="Pfam" id="PF10531">
    <property type="entry name" value="SLBB"/>
    <property type="match status" value="1"/>
</dbReference>
<dbReference type="PANTHER" id="PTHR21180:SF32">
    <property type="entry name" value="ENDONUCLEASE_EXONUCLEASE_PHOSPHATASE FAMILY DOMAIN-CONTAINING PROTEIN 1"/>
    <property type="match status" value="1"/>
</dbReference>
<dbReference type="OrthoDB" id="9790239at2"/>
<keyword evidence="4" id="KW-1185">Reference proteome</keyword>
<proteinExistence type="predicted"/>
<gene>
    <name evidence="3" type="ORF">EJN90_11295</name>
</gene>
<keyword evidence="1" id="KW-1133">Transmembrane helix</keyword>